<accession>A0ABT2ERB5</accession>
<name>A0ABT2ERB5_9BACT</name>
<dbReference type="EMBL" id="JANUCP010000005">
    <property type="protein sequence ID" value="MCS3920400.1"/>
    <property type="molecule type" value="Genomic_DNA"/>
</dbReference>
<evidence type="ECO:0000313" key="1">
    <source>
        <dbReference type="EMBL" id="MCS3920400.1"/>
    </source>
</evidence>
<dbReference type="Proteomes" id="UP001204798">
    <property type="component" value="Unassembled WGS sequence"/>
</dbReference>
<sequence length="72" mass="8441">MPMHELDITIDPQGRVKVHVKGAKGKKCLEYVELFKEILQGEVKEKQLTSEYYEQPVEIVEQERVKARVKRS</sequence>
<evidence type="ECO:0000313" key="2">
    <source>
        <dbReference type="Proteomes" id="UP001204798"/>
    </source>
</evidence>
<organism evidence="1 2">
    <name type="scientific">Candidatus Fervidibacter sacchari</name>
    <dbReference type="NCBI Taxonomy" id="1448929"/>
    <lineage>
        <taxon>Bacteria</taxon>
        <taxon>Candidatus Fervidibacterota</taxon>
        <taxon>Candidatus Fervidibacter</taxon>
    </lineage>
</organism>
<dbReference type="Pfam" id="PF11211">
    <property type="entry name" value="DUF2997"/>
    <property type="match status" value="1"/>
</dbReference>
<dbReference type="InterPro" id="IPR021375">
    <property type="entry name" value="DUF2997"/>
</dbReference>
<protein>
    <submittedName>
        <fullName evidence="1">Uncharacterized protein YktA (UPF0223 family)</fullName>
    </submittedName>
</protein>
<proteinExistence type="predicted"/>
<gene>
    <name evidence="1" type="ORF">M2350_002829</name>
</gene>
<reference evidence="1 2" key="1">
    <citation type="submission" date="2022-08" db="EMBL/GenBank/DDBJ databases">
        <title>Bacterial and archaeal communities from various locations to study Microbial Dark Matter (Phase II).</title>
        <authorList>
            <person name="Stepanauskas R."/>
        </authorList>
    </citation>
    <scope>NUCLEOTIDE SEQUENCE [LARGE SCALE GENOMIC DNA]</scope>
    <source>
        <strain evidence="1 2">PD1</strain>
    </source>
</reference>
<comment type="caution">
    <text evidence="1">The sequence shown here is derived from an EMBL/GenBank/DDBJ whole genome shotgun (WGS) entry which is preliminary data.</text>
</comment>
<keyword evidence="2" id="KW-1185">Reference proteome</keyword>
<dbReference type="RefSeq" id="WP_259099539.1">
    <property type="nucleotide sequence ID" value="NZ_CP130454.1"/>
</dbReference>